<comment type="similarity">
    <text evidence="3">Belongs to the ustYa family.</text>
</comment>
<dbReference type="Proteomes" id="UP001215598">
    <property type="component" value="Unassembled WGS sequence"/>
</dbReference>
<keyword evidence="2" id="KW-0560">Oxidoreductase</keyword>
<dbReference type="GO" id="GO:0043386">
    <property type="term" value="P:mycotoxin biosynthetic process"/>
    <property type="evidence" value="ECO:0007669"/>
    <property type="project" value="InterPro"/>
</dbReference>
<keyword evidence="6" id="KW-1185">Reference proteome</keyword>
<gene>
    <name evidence="4" type="ORF">B0H16DRAFT_1436216</name>
    <name evidence="5" type="ORF">B0H16DRAFT_222127</name>
</gene>
<evidence type="ECO:0000313" key="5">
    <source>
        <dbReference type="EMBL" id="KAJ7730167.1"/>
    </source>
</evidence>
<dbReference type="EMBL" id="JARKIB010000349">
    <property type="protein sequence ID" value="KAJ7713242.1"/>
    <property type="molecule type" value="Genomic_DNA"/>
</dbReference>
<organism evidence="4 6">
    <name type="scientific">Mycena metata</name>
    <dbReference type="NCBI Taxonomy" id="1033252"/>
    <lineage>
        <taxon>Eukaryota</taxon>
        <taxon>Fungi</taxon>
        <taxon>Dikarya</taxon>
        <taxon>Basidiomycota</taxon>
        <taxon>Agaricomycotina</taxon>
        <taxon>Agaricomycetes</taxon>
        <taxon>Agaricomycetidae</taxon>
        <taxon>Agaricales</taxon>
        <taxon>Marasmiineae</taxon>
        <taxon>Mycenaceae</taxon>
        <taxon>Mycena</taxon>
    </lineage>
</organism>
<evidence type="ECO:0008006" key="7">
    <source>
        <dbReference type="Google" id="ProtNLM"/>
    </source>
</evidence>
<dbReference type="AlphaFoldDB" id="A0AAD7H7A1"/>
<evidence type="ECO:0000256" key="3">
    <source>
        <dbReference type="ARBA" id="ARBA00035112"/>
    </source>
</evidence>
<dbReference type="PANTHER" id="PTHR33365">
    <property type="entry name" value="YALI0B05434P"/>
    <property type="match status" value="1"/>
</dbReference>
<comment type="caution">
    <text evidence="4">The sequence shown here is derived from an EMBL/GenBank/DDBJ whole genome shotgun (WGS) entry which is preliminary data.</text>
</comment>
<proteinExistence type="inferred from homology"/>
<evidence type="ECO:0000313" key="6">
    <source>
        <dbReference type="Proteomes" id="UP001215598"/>
    </source>
</evidence>
<accession>A0AAD7H7A1</accession>
<name>A0AAD7H7A1_9AGAR</name>
<dbReference type="EMBL" id="JARKIB010000161">
    <property type="protein sequence ID" value="KAJ7730167.1"/>
    <property type="molecule type" value="Genomic_DNA"/>
</dbReference>
<reference evidence="4" key="1">
    <citation type="submission" date="2023-03" db="EMBL/GenBank/DDBJ databases">
        <title>Massive genome expansion in bonnet fungi (Mycena s.s.) driven by repeated elements and novel gene families across ecological guilds.</title>
        <authorList>
            <consortium name="Lawrence Berkeley National Laboratory"/>
            <person name="Harder C.B."/>
            <person name="Miyauchi S."/>
            <person name="Viragh M."/>
            <person name="Kuo A."/>
            <person name="Thoen E."/>
            <person name="Andreopoulos B."/>
            <person name="Lu D."/>
            <person name="Skrede I."/>
            <person name="Drula E."/>
            <person name="Henrissat B."/>
            <person name="Morin E."/>
            <person name="Kohler A."/>
            <person name="Barry K."/>
            <person name="LaButti K."/>
            <person name="Morin E."/>
            <person name="Salamov A."/>
            <person name="Lipzen A."/>
            <person name="Mereny Z."/>
            <person name="Hegedus B."/>
            <person name="Baldrian P."/>
            <person name="Stursova M."/>
            <person name="Weitz H."/>
            <person name="Taylor A."/>
            <person name="Grigoriev I.V."/>
            <person name="Nagy L.G."/>
            <person name="Martin F."/>
            <person name="Kauserud H."/>
        </authorList>
    </citation>
    <scope>NUCLEOTIDE SEQUENCE</scope>
    <source>
        <strain evidence="4">CBHHK182m</strain>
    </source>
</reference>
<protein>
    <recommendedName>
        <fullName evidence="7">Oxidase</fullName>
    </recommendedName>
</protein>
<evidence type="ECO:0000256" key="1">
    <source>
        <dbReference type="ARBA" id="ARBA00004685"/>
    </source>
</evidence>
<dbReference type="GO" id="GO:0016491">
    <property type="term" value="F:oxidoreductase activity"/>
    <property type="evidence" value="ECO:0007669"/>
    <property type="project" value="UniProtKB-KW"/>
</dbReference>
<dbReference type="InterPro" id="IPR021765">
    <property type="entry name" value="UstYa-like"/>
</dbReference>
<dbReference type="PANTHER" id="PTHR33365:SF11">
    <property type="entry name" value="TAT PATHWAY SIGNAL SEQUENCE"/>
    <property type="match status" value="1"/>
</dbReference>
<sequence>MIPVAPTTPAAGRHDYSYIGDDYPELWDVSSLSNVGMTVQESRSYPIHGHDALEIWATTNAKGFGYVRLGAEQRAFAVSMFHQLHCVRLLRAGLAGRYDAYARGHMQHCLNYLRQMILCSPDLTLEPADVLTRDFELDRAGAIHVCSDWSSLYSEAAVNWANWYKPGNASGLA</sequence>
<evidence type="ECO:0000256" key="2">
    <source>
        <dbReference type="ARBA" id="ARBA00023002"/>
    </source>
</evidence>
<evidence type="ECO:0000313" key="4">
    <source>
        <dbReference type="EMBL" id="KAJ7713242.1"/>
    </source>
</evidence>
<comment type="pathway">
    <text evidence="1">Mycotoxin biosynthesis.</text>
</comment>
<dbReference type="Pfam" id="PF11807">
    <property type="entry name" value="UstYa"/>
    <property type="match status" value="1"/>
</dbReference>